<dbReference type="Pfam" id="PF05016">
    <property type="entry name" value="ParE_toxin"/>
    <property type="match status" value="1"/>
</dbReference>
<reference evidence="2 3" key="1">
    <citation type="submission" date="2019-01" db="EMBL/GenBank/DDBJ databases">
        <title>Lacunisphaera sp. strain TWA-58.</title>
        <authorList>
            <person name="Chen W.-M."/>
        </authorList>
    </citation>
    <scope>NUCLEOTIDE SEQUENCE [LARGE SCALE GENOMIC DNA]</scope>
    <source>
        <strain evidence="2 3">TWA-58</strain>
    </source>
</reference>
<protein>
    <recommendedName>
        <fullName evidence="4">Type II toxin-antitoxin system RelE/ParE family toxin</fullName>
    </recommendedName>
</protein>
<evidence type="ECO:0000256" key="1">
    <source>
        <dbReference type="ARBA" id="ARBA00022649"/>
    </source>
</evidence>
<dbReference type="AlphaFoldDB" id="A0A4Q1CCD3"/>
<comment type="caution">
    <text evidence="2">The sequence shown here is derived from an EMBL/GenBank/DDBJ whole genome shotgun (WGS) entry which is preliminary data.</text>
</comment>
<keyword evidence="1" id="KW-1277">Toxin-antitoxin system</keyword>
<proteinExistence type="predicted"/>
<gene>
    <name evidence="2" type="ORF">ESB00_13215</name>
</gene>
<accession>A0A4Q1CCD3</accession>
<dbReference type="Gene3D" id="3.30.2310.20">
    <property type="entry name" value="RelE-like"/>
    <property type="match status" value="1"/>
</dbReference>
<evidence type="ECO:0000313" key="3">
    <source>
        <dbReference type="Proteomes" id="UP000290218"/>
    </source>
</evidence>
<dbReference type="InterPro" id="IPR035093">
    <property type="entry name" value="RelE/ParE_toxin_dom_sf"/>
</dbReference>
<name>A0A4Q1CCD3_9BACT</name>
<sequence length="103" mass="12038">MTGKPVVALAIVSEDVQNAYDYFSARLPEGGDRFLDRYFETTDRIAINPWSYPVKFDDYHRALIPRSDFAIYYFQEKTRSVVVAVIHARRNPRLILNLARGRR</sequence>
<evidence type="ECO:0000313" key="2">
    <source>
        <dbReference type="EMBL" id="RXK56785.1"/>
    </source>
</evidence>
<evidence type="ECO:0008006" key="4">
    <source>
        <dbReference type="Google" id="ProtNLM"/>
    </source>
</evidence>
<dbReference type="EMBL" id="SDHX01000001">
    <property type="protein sequence ID" value="RXK56785.1"/>
    <property type="molecule type" value="Genomic_DNA"/>
</dbReference>
<dbReference type="OrthoDB" id="278204at2"/>
<dbReference type="InterPro" id="IPR007712">
    <property type="entry name" value="RelE/ParE_toxin"/>
</dbReference>
<dbReference type="Proteomes" id="UP000290218">
    <property type="component" value="Unassembled WGS sequence"/>
</dbReference>
<dbReference type="RefSeq" id="WP_129048150.1">
    <property type="nucleotide sequence ID" value="NZ_SDHX01000001.1"/>
</dbReference>
<organism evidence="2 3">
    <name type="scientific">Oleiharenicola lentus</name>
    <dbReference type="NCBI Taxonomy" id="2508720"/>
    <lineage>
        <taxon>Bacteria</taxon>
        <taxon>Pseudomonadati</taxon>
        <taxon>Verrucomicrobiota</taxon>
        <taxon>Opitutia</taxon>
        <taxon>Opitutales</taxon>
        <taxon>Opitutaceae</taxon>
        <taxon>Oleiharenicola</taxon>
    </lineage>
</organism>
<keyword evidence="3" id="KW-1185">Reference proteome</keyword>